<dbReference type="GO" id="GO:0016020">
    <property type="term" value="C:membrane"/>
    <property type="evidence" value="ECO:0007669"/>
    <property type="project" value="UniProtKB-UniRule"/>
</dbReference>
<dbReference type="Gene3D" id="3.30.1330.60">
    <property type="entry name" value="OmpA-like domain"/>
    <property type="match status" value="1"/>
</dbReference>
<proteinExistence type="predicted"/>
<sequence length="67" mass="7264">MEFDLDKATLRPAADDDEARTVKERLVAAGIDGSRLTTAGYGATRPLAKDGDPDAAARNRRVELVRH</sequence>
<protein>
    <submittedName>
        <fullName evidence="4">OmpA family protein</fullName>
    </submittedName>
</protein>
<feature type="domain" description="OmpA-like" evidence="3">
    <location>
        <begin position="1"/>
        <end position="67"/>
    </location>
</feature>
<evidence type="ECO:0000313" key="5">
    <source>
        <dbReference type="Proteomes" id="UP000429229"/>
    </source>
</evidence>
<comment type="caution">
    <text evidence="4">The sequence shown here is derived from an EMBL/GenBank/DDBJ whole genome shotgun (WGS) entry which is preliminary data.</text>
</comment>
<dbReference type="SUPFAM" id="SSF103088">
    <property type="entry name" value="OmpA-like"/>
    <property type="match status" value="1"/>
</dbReference>
<feature type="region of interest" description="Disordered" evidence="2">
    <location>
        <begin position="38"/>
        <end position="67"/>
    </location>
</feature>
<gene>
    <name evidence="4" type="ORF">GRI68_01570</name>
</gene>
<dbReference type="InterPro" id="IPR006665">
    <property type="entry name" value="OmpA-like"/>
</dbReference>
<evidence type="ECO:0000313" key="4">
    <source>
        <dbReference type="EMBL" id="MXP08867.1"/>
    </source>
</evidence>
<reference evidence="4 5" key="1">
    <citation type="submission" date="2019-12" db="EMBL/GenBank/DDBJ databases">
        <title>Genomic-based taxomic classification of the family Erythrobacteraceae.</title>
        <authorList>
            <person name="Xu L."/>
        </authorList>
    </citation>
    <scope>NUCLEOTIDE SEQUENCE [LARGE SCALE GENOMIC DNA]</scope>
    <source>
        <strain evidence="4 5">LMG 29519</strain>
    </source>
</reference>
<dbReference type="AlphaFoldDB" id="A0A6I4U3R6"/>
<keyword evidence="5" id="KW-1185">Reference proteome</keyword>
<evidence type="ECO:0000256" key="1">
    <source>
        <dbReference type="PROSITE-ProRule" id="PRU00473"/>
    </source>
</evidence>
<accession>A0A6I4U3R6</accession>
<evidence type="ECO:0000259" key="3">
    <source>
        <dbReference type="PROSITE" id="PS51123"/>
    </source>
</evidence>
<feature type="compositionally biased region" description="Basic and acidic residues" evidence="2">
    <location>
        <begin position="47"/>
        <end position="67"/>
    </location>
</feature>
<dbReference type="Pfam" id="PF00691">
    <property type="entry name" value="OmpA"/>
    <property type="match status" value="1"/>
</dbReference>
<evidence type="ECO:0000256" key="2">
    <source>
        <dbReference type="SAM" id="MobiDB-lite"/>
    </source>
</evidence>
<organism evidence="4 5">
    <name type="scientific">Alteriqipengyuania halimionae</name>
    <dbReference type="NCBI Taxonomy" id="1926630"/>
    <lineage>
        <taxon>Bacteria</taxon>
        <taxon>Pseudomonadati</taxon>
        <taxon>Pseudomonadota</taxon>
        <taxon>Alphaproteobacteria</taxon>
        <taxon>Sphingomonadales</taxon>
        <taxon>Erythrobacteraceae</taxon>
        <taxon>Alteriqipengyuania</taxon>
    </lineage>
</organism>
<dbReference type="OrthoDB" id="9814546at2"/>
<name>A0A6I4U3R6_9SPHN</name>
<dbReference type="PROSITE" id="PS51123">
    <property type="entry name" value="OMPA_2"/>
    <property type="match status" value="1"/>
</dbReference>
<dbReference type="InterPro" id="IPR036737">
    <property type="entry name" value="OmpA-like_sf"/>
</dbReference>
<dbReference type="EMBL" id="WTYR01000001">
    <property type="protein sequence ID" value="MXP08867.1"/>
    <property type="molecule type" value="Genomic_DNA"/>
</dbReference>
<dbReference type="Proteomes" id="UP000429229">
    <property type="component" value="Unassembled WGS sequence"/>
</dbReference>
<keyword evidence="1" id="KW-0472">Membrane</keyword>